<reference evidence="2 3" key="1">
    <citation type="submission" date="2024-09" db="EMBL/GenBank/DDBJ databases">
        <authorList>
            <person name="Sun Q."/>
            <person name="Mori K."/>
        </authorList>
    </citation>
    <scope>NUCLEOTIDE SEQUENCE [LARGE SCALE GENOMIC DNA]</scope>
    <source>
        <strain evidence="2 3">TBRC 4575</strain>
    </source>
</reference>
<keyword evidence="1" id="KW-0812">Transmembrane</keyword>
<accession>A0ABV6K4M4</accession>
<protein>
    <submittedName>
        <fullName evidence="2">Uncharacterized protein</fullName>
    </submittedName>
</protein>
<dbReference type="RefSeq" id="WP_263854485.1">
    <property type="nucleotide sequence ID" value="NZ_BAABRM010000016.1"/>
</dbReference>
<organism evidence="2 3">
    <name type="scientific">Lactiplantibacillus plajomi</name>
    <dbReference type="NCBI Taxonomy" id="1457217"/>
    <lineage>
        <taxon>Bacteria</taxon>
        <taxon>Bacillati</taxon>
        <taxon>Bacillota</taxon>
        <taxon>Bacilli</taxon>
        <taxon>Lactobacillales</taxon>
        <taxon>Lactobacillaceae</taxon>
        <taxon>Lactiplantibacillus</taxon>
    </lineage>
</organism>
<dbReference type="EMBL" id="JBHLUK010000067">
    <property type="protein sequence ID" value="MFC0424132.1"/>
    <property type="molecule type" value="Genomic_DNA"/>
</dbReference>
<proteinExistence type="predicted"/>
<keyword evidence="3" id="KW-1185">Reference proteome</keyword>
<evidence type="ECO:0000313" key="2">
    <source>
        <dbReference type="EMBL" id="MFC0424132.1"/>
    </source>
</evidence>
<feature type="transmembrane region" description="Helical" evidence="1">
    <location>
        <begin position="12"/>
        <end position="33"/>
    </location>
</feature>
<evidence type="ECO:0000256" key="1">
    <source>
        <dbReference type="SAM" id="Phobius"/>
    </source>
</evidence>
<comment type="caution">
    <text evidence="2">The sequence shown here is derived from an EMBL/GenBank/DDBJ whole genome shotgun (WGS) entry which is preliminary data.</text>
</comment>
<name>A0ABV6K4M4_9LACO</name>
<sequence>MCGWYTGMPFMWMGGSFSVIGLIILLAIGAYWLGTRANHKNQ</sequence>
<keyword evidence="1" id="KW-0472">Membrane</keyword>
<keyword evidence="1" id="KW-1133">Transmembrane helix</keyword>
<evidence type="ECO:0000313" key="3">
    <source>
        <dbReference type="Proteomes" id="UP001589855"/>
    </source>
</evidence>
<dbReference type="Proteomes" id="UP001589855">
    <property type="component" value="Unassembled WGS sequence"/>
</dbReference>
<gene>
    <name evidence="2" type="ORF">ACFFGS_08385</name>
</gene>